<keyword evidence="2" id="KW-1185">Reference proteome</keyword>
<protein>
    <submittedName>
        <fullName evidence="1">Uncharacterized protein</fullName>
    </submittedName>
</protein>
<evidence type="ECO:0000313" key="1">
    <source>
        <dbReference type="EMBL" id="KAF2262088.1"/>
    </source>
</evidence>
<dbReference type="Proteomes" id="UP000800093">
    <property type="component" value="Unassembled WGS sequence"/>
</dbReference>
<sequence length="152" mass="17818">MVAHKRGVRLFTRTASFTPIARPFLHECVGSGFFPAINHRPRPPTPAHWQRHFITRHNPHSRLMRPCRSAERHAYRGRYALCDCRYSLWTPPRLLTALCTLTLGHQPPLSSLTFQFRAPFQVYRYYNDCKIYIIHAIVIRLNATPTYMHAPH</sequence>
<reference evidence="2" key="1">
    <citation type="journal article" date="2020" name="Stud. Mycol.">
        <title>101 Dothideomycetes genomes: A test case for predicting lifestyles and emergence of pathogens.</title>
        <authorList>
            <person name="Haridas S."/>
            <person name="Albert R."/>
            <person name="Binder M."/>
            <person name="Bloem J."/>
            <person name="LaButti K."/>
            <person name="Salamov A."/>
            <person name="Andreopoulos B."/>
            <person name="Baker S."/>
            <person name="Barry K."/>
            <person name="Bills G."/>
            <person name="Bluhm B."/>
            <person name="Cannon C."/>
            <person name="Castanera R."/>
            <person name="Culley D."/>
            <person name="Daum C."/>
            <person name="Ezra D."/>
            <person name="Gonzalez J."/>
            <person name="Henrissat B."/>
            <person name="Kuo A."/>
            <person name="Liang C."/>
            <person name="Lipzen A."/>
            <person name="Lutzoni F."/>
            <person name="Magnuson J."/>
            <person name="Mondo S."/>
            <person name="Nolan M."/>
            <person name="Ohm R."/>
            <person name="Pangilinan J."/>
            <person name="Park H.-J."/>
            <person name="Ramirez L."/>
            <person name="Alfaro M."/>
            <person name="Sun H."/>
            <person name="Tritt A."/>
            <person name="Yoshinaga Y."/>
            <person name="Zwiers L.-H."/>
            <person name="Turgeon B."/>
            <person name="Goodwin S."/>
            <person name="Spatafora J."/>
            <person name="Crous P."/>
            <person name="Grigoriev I."/>
        </authorList>
    </citation>
    <scope>NUCLEOTIDE SEQUENCE [LARGE SCALE GENOMIC DNA]</scope>
    <source>
        <strain evidence="2">CBS 304.66</strain>
    </source>
</reference>
<comment type="caution">
    <text evidence="1">The sequence shown here is derived from an EMBL/GenBank/DDBJ whole genome shotgun (WGS) entry which is preliminary data.</text>
</comment>
<proteinExistence type="predicted"/>
<gene>
    <name evidence="1" type="ORF">CC78DRAFT_326912</name>
</gene>
<organism evidence="1 2">
    <name type="scientific">Lojkania enalia</name>
    <dbReference type="NCBI Taxonomy" id="147567"/>
    <lineage>
        <taxon>Eukaryota</taxon>
        <taxon>Fungi</taxon>
        <taxon>Dikarya</taxon>
        <taxon>Ascomycota</taxon>
        <taxon>Pezizomycotina</taxon>
        <taxon>Dothideomycetes</taxon>
        <taxon>Pleosporomycetidae</taxon>
        <taxon>Pleosporales</taxon>
        <taxon>Pleosporales incertae sedis</taxon>
        <taxon>Lojkania</taxon>
    </lineage>
</organism>
<accession>A0A9P4K4R0</accession>
<name>A0A9P4K4R0_9PLEO</name>
<dbReference type="EMBL" id="ML986645">
    <property type="protein sequence ID" value="KAF2262088.1"/>
    <property type="molecule type" value="Genomic_DNA"/>
</dbReference>
<dbReference type="AlphaFoldDB" id="A0A9P4K4R0"/>
<evidence type="ECO:0000313" key="2">
    <source>
        <dbReference type="Proteomes" id="UP000800093"/>
    </source>
</evidence>